<dbReference type="AlphaFoldDB" id="A0A9D3Y5K1"/>
<comment type="caution">
    <text evidence="1">The sequence shown here is derived from an EMBL/GenBank/DDBJ whole genome shotgun (WGS) entry which is preliminary data.</text>
</comment>
<name>A0A9D3Y5K1_DREPO</name>
<protein>
    <submittedName>
        <fullName evidence="1">Uncharacterized protein</fullName>
    </submittedName>
</protein>
<dbReference type="PANTHER" id="PTHR45749">
    <property type="match status" value="1"/>
</dbReference>
<gene>
    <name evidence="1" type="ORF">DPMN_081733</name>
</gene>
<reference evidence="1" key="2">
    <citation type="submission" date="2020-11" db="EMBL/GenBank/DDBJ databases">
        <authorList>
            <person name="McCartney M.A."/>
            <person name="Auch B."/>
            <person name="Kono T."/>
            <person name="Mallez S."/>
            <person name="Becker A."/>
            <person name="Gohl D.M."/>
            <person name="Silverstein K.A.T."/>
            <person name="Koren S."/>
            <person name="Bechman K.B."/>
            <person name="Herman A."/>
            <person name="Abrahante J.E."/>
            <person name="Garbe J."/>
        </authorList>
    </citation>
    <scope>NUCLEOTIDE SEQUENCE</scope>
    <source>
        <strain evidence="1">Duluth1</strain>
        <tissue evidence="1">Whole animal</tissue>
    </source>
</reference>
<proteinExistence type="predicted"/>
<evidence type="ECO:0000313" key="2">
    <source>
        <dbReference type="Proteomes" id="UP000828390"/>
    </source>
</evidence>
<evidence type="ECO:0000313" key="1">
    <source>
        <dbReference type="EMBL" id="KAH3694293.1"/>
    </source>
</evidence>
<accession>A0A9D3Y5K1</accession>
<dbReference type="PANTHER" id="PTHR45749:SF21">
    <property type="entry name" value="DUF4371 DOMAIN-CONTAINING PROTEIN"/>
    <property type="match status" value="1"/>
</dbReference>
<organism evidence="1 2">
    <name type="scientific">Dreissena polymorpha</name>
    <name type="common">Zebra mussel</name>
    <name type="synonym">Mytilus polymorpha</name>
    <dbReference type="NCBI Taxonomy" id="45954"/>
    <lineage>
        <taxon>Eukaryota</taxon>
        <taxon>Metazoa</taxon>
        <taxon>Spiralia</taxon>
        <taxon>Lophotrochozoa</taxon>
        <taxon>Mollusca</taxon>
        <taxon>Bivalvia</taxon>
        <taxon>Autobranchia</taxon>
        <taxon>Heteroconchia</taxon>
        <taxon>Euheterodonta</taxon>
        <taxon>Imparidentia</taxon>
        <taxon>Neoheterodontei</taxon>
        <taxon>Myida</taxon>
        <taxon>Dreissenoidea</taxon>
        <taxon>Dreissenidae</taxon>
        <taxon>Dreissena</taxon>
    </lineage>
</organism>
<reference evidence="1" key="1">
    <citation type="journal article" date="2019" name="bioRxiv">
        <title>The Genome of the Zebra Mussel, Dreissena polymorpha: A Resource for Invasive Species Research.</title>
        <authorList>
            <person name="McCartney M.A."/>
            <person name="Auch B."/>
            <person name="Kono T."/>
            <person name="Mallez S."/>
            <person name="Zhang Y."/>
            <person name="Obille A."/>
            <person name="Becker A."/>
            <person name="Abrahante J.E."/>
            <person name="Garbe J."/>
            <person name="Badalamenti J.P."/>
            <person name="Herman A."/>
            <person name="Mangelson H."/>
            <person name="Liachko I."/>
            <person name="Sullivan S."/>
            <person name="Sone E.D."/>
            <person name="Koren S."/>
            <person name="Silverstein K.A.T."/>
            <person name="Beckman K.B."/>
            <person name="Gohl D.M."/>
        </authorList>
    </citation>
    <scope>NUCLEOTIDE SEQUENCE</scope>
    <source>
        <strain evidence="1">Duluth1</strain>
        <tissue evidence="1">Whole animal</tissue>
    </source>
</reference>
<dbReference type="EMBL" id="JAIWYP010000016">
    <property type="protein sequence ID" value="KAH3694293.1"/>
    <property type="molecule type" value="Genomic_DNA"/>
</dbReference>
<dbReference type="Proteomes" id="UP000828390">
    <property type="component" value="Unassembled WGS sequence"/>
</dbReference>
<keyword evidence="2" id="KW-1185">Reference proteome</keyword>
<sequence length="128" mass="14173">MRAQGYDGASNMSGKQKGVQARIQAIVARAVYTHCKVHWLNLAIIHASDSIHPKNMMATGLTIAFAFDYSAKRLLRFYENLETDAAGTQEMGRRTKLTMSSRSALHASFDNNSGEVFLYNETGEDIPS</sequence>